<dbReference type="AlphaFoldDB" id="A0A1D8GND0"/>
<dbReference type="EMBL" id="CP017269">
    <property type="protein sequence ID" value="AOT72387.1"/>
    <property type="molecule type" value="Genomic_DNA"/>
</dbReference>
<dbReference type="Gene3D" id="3.40.1010.10">
    <property type="entry name" value="Cobalt-precorrin-4 Transmethylase, Domain 1"/>
    <property type="match status" value="1"/>
</dbReference>
<evidence type="ECO:0000256" key="3">
    <source>
        <dbReference type="ARBA" id="ARBA00022573"/>
    </source>
</evidence>
<dbReference type="GO" id="GO:0009236">
    <property type="term" value="P:cobalamin biosynthetic process"/>
    <property type="evidence" value="ECO:0007669"/>
    <property type="project" value="UniProtKB-UniRule"/>
</dbReference>
<accession>A0A1D8GND0</accession>
<protein>
    <submittedName>
        <fullName evidence="9">Precorrin-2 C(20)-methyltransferase</fullName>
    </submittedName>
</protein>
<comment type="pathway">
    <text evidence="1">Cofactor biosynthesis; adenosylcobalamin biosynthesis.</text>
</comment>
<dbReference type="InterPro" id="IPR012382">
    <property type="entry name" value="CobI/CbiL"/>
</dbReference>
<evidence type="ECO:0000256" key="5">
    <source>
        <dbReference type="ARBA" id="ARBA00022679"/>
    </source>
</evidence>
<dbReference type="PANTHER" id="PTHR43467:SF2">
    <property type="entry name" value="COBALT-PRECORRIN-2 C(20)-METHYLTRANSFERASE"/>
    <property type="match status" value="1"/>
</dbReference>
<sequence length="236" mass="26423">MNGKFYGLGIGPGDPELVTIKAVNILNKADIIIAPETVSGKGSVAYEIIKGHVHQQEKVKFQVFPMTYDADALDSSWNQNMEEIMLYLNQGKDVAFITLGDPMIYSTYIYVMRRIKAQGIEVETVPGIPSFCAAASRLGIPLSEGEETIAIIPAAYKCEHMDELLTYADNIILMKPSRGFEDTVEKLNKHQRLNNTVMISKCGHADERITYDLKQLVNEKIDYLSMIIAKKRGMQE</sequence>
<evidence type="ECO:0000256" key="4">
    <source>
        <dbReference type="ARBA" id="ARBA00022603"/>
    </source>
</evidence>
<evidence type="ECO:0000256" key="7">
    <source>
        <dbReference type="PIRNR" id="PIRNR036427"/>
    </source>
</evidence>
<dbReference type="InterPro" id="IPR014776">
    <property type="entry name" value="4pyrrole_Mease_sub2"/>
</dbReference>
<dbReference type="Proteomes" id="UP000095743">
    <property type="component" value="Chromosome"/>
</dbReference>
<feature type="domain" description="Tetrapyrrole methylase" evidence="8">
    <location>
        <begin position="4"/>
        <end position="210"/>
    </location>
</feature>
<evidence type="ECO:0000313" key="9">
    <source>
        <dbReference type="EMBL" id="AOT72387.1"/>
    </source>
</evidence>
<dbReference type="InterPro" id="IPR014777">
    <property type="entry name" value="4pyrrole_Mease_sub1"/>
</dbReference>
<dbReference type="GO" id="GO:0030788">
    <property type="term" value="F:precorrin-2 C20-methyltransferase activity"/>
    <property type="evidence" value="ECO:0007669"/>
    <property type="project" value="InterPro"/>
</dbReference>
<dbReference type="RefSeq" id="WP_069980696.1">
    <property type="nucleotide sequence ID" value="NZ_CP017269.1"/>
</dbReference>
<evidence type="ECO:0000259" key="8">
    <source>
        <dbReference type="Pfam" id="PF00590"/>
    </source>
</evidence>
<dbReference type="SUPFAM" id="SSF53790">
    <property type="entry name" value="Tetrapyrrole methylase"/>
    <property type="match status" value="1"/>
</dbReference>
<dbReference type="Gene3D" id="3.30.950.10">
    <property type="entry name" value="Methyltransferase, Cobalt-precorrin-4 Transmethylase, Domain 2"/>
    <property type="match status" value="1"/>
</dbReference>
<dbReference type="InterPro" id="IPR006364">
    <property type="entry name" value="CobI/CbiL/CobIJ_dom"/>
</dbReference>
<dbReference type="InterPro" id="IPR000878">
    <property type="entry name" value="4pyrrol_Mease"/>
</dbReference>
<dbReference type="KEGG" id="gfe:Gferi_24250"/>
<keyword evidence="10" id="KW-1185">Reference proteome</keyword>
<dbReference type="InterPro" id="IPR035996">
    <property type="entry name" value="4pyrrol_Methylase_sf"/>
</dbReference>
<dbReference type="PANTHER" id="PTHR43467">
    <property type="entry name" value="COBALT-PRECORRIN-2 C(20)-METHYLTRANSFERASE"/>
    <property type="match status" value="1"/>
</dbReference>
<dbReference type="OrthoDB" id="9804789at2"/>
<keyword evidence="3" id="KW-0169">Cobalamin biosynthesis</keyword>
<organism evidence="9 10">
    <name type="scientific">Geosporobacter ferrireducens</name>
    <dbReference type="NCBI Taxonomy" id="1424294"/>
    <lineage>
        <taxon>Bacteria</taxon>
        <taxon>Bacillati</taxon>
        <taxon>Bacillota</taxon>
        <taxon>Clostridia</taxon>
        <taxon>Peptostreptococcales</taxon>
        <taxon>Thermotaleaceae</taxon>
        <taxon>Geosporobacter</taxon>
    </lineage>
</organism>
<dbReference type="Pfam" id="PF00590">
    <property type="entry name" value="TP_methylase"/>
    <property type="match status" value="1"/>
</dbReference>
<keyword evidence="6" id="KW-0949">S-adenosyl-L-methionine</keyword>
<gene>
    <name evidence="9" type="ORF">Gferi_24250</name>
</gene>
<comment type="similarity">
    <text evidence="2 7">Belongs to the precorrin methyltransferase family.</text>
</comment>
<evidence type="ECO:0000256" key="1">
    <source>
        <dbReference type="ARBA" id="ARBA00004953"/>
    </source>
</evidence>
<keyword evidence="4 9" id="KW-0489">Methyltransferase</keyword>
<dbReference type="NCBIfam" id="TIGR01467">
    <property type="entry name" value="cobI_cbiL"/>
    <property type="match status" value="1"/>
</dbReference>
<keyword evidence="5 9" id="KW-0808">Transferase</keyword>
<evidence type="ECO:0000313" key="10">
    <source>
        <dbReference type="Proteomes" id="UP000095743"/>
    </source>
</evidence>
<evidence type="ECO:0000256" key="6">
    <source>
        <dbReference type="ARBA" id="ARBA00022691"/>
    </source>
</evidence>
<proteinExistence type="inferred from homology"/>
<reference evidence="9 10" key="1">
    <citation type="submission" date="2016-09" db="EMBL/GenBank/DDBJ databases">
        <title>Genomic analysis reveals versatility of anaerobic energy metabolism of Geosporobacter ferrireducens IRF9 of phylum Firmicutes.</title>
        <authorList>
            <person name="Kim S.-J."/>
        </authorList>
    </citation>
    <scope>NUCLEOTIDE SEQUENCE [LARGE SCALE GENOMIC DNA]</scope>
    <source>
        <strain evidence="9 10">IRF9</strain>
    </source>
</reference>
<dbReference type="PIRSF" id="PIRSF036427">
    <property type="entry name" value="Precrrn-2_mtase"/>
    <property type="match status" value="1"/>
</dbReference>
<dbReference type="UniPathway" id="UPA00148"/>
<name>A0A1D8GND0_9FIRM</name>
<dbReference type="GO" id="GO:0032259">
    <property type="term" value="P:methylation"/>
    <property type="evidence" value="ECO:0007669"/>
    <property type="project" value="UniProtKB-KW"/>
</dbReference>
<dbReference type="STRING" id="1424294.Gferi_24250"/>
<dbReference type="CDD" id="cd11645">
    <property type="entry name" value="Precorrin_2_C20_MT"/>
    <property type="match status" value="1"/>
</dbReference>
<evidence type="ECO:0000256" key="2">
    <source>
        <dbReference type="ARBA" id="ARBA00005879"/>
    </source>
</evidence>